<feature type="compositionally biased region" description="Basic and acidic residues" evidence="1">
    <location>
        <begin position="10"/>
        <end position="27"/>
    </location>
</feature>
<gene>
    <name evidence="2" type="ORF">MUK42_06660</name>
</gene>
<dbReference type="InterPro" id="IPR053218">
    <property type="entry name" value="Pathogen-related_defense"/>
</dbReference>
<dbReference type="EMBL" id="CP097510">
    <property type="protein sequence ID" value="URE41970.1"/>
    <property type="molecule type" value="Genomic_DNA"/>
</dbReference>
<evidence type="ECO:0000313" key="2">
    <source>
        <dbReference type="EMBL" id="URE41970.1"/>
    </source>
</evidence>
<name>A0A9E7HXU6_9LILI</name>
<dbReference type="AlphaFoldDB" id="A0A9E7HXU6"/>
<dbReference type="Gene3D" id="3.10.450.50">
    <property type="match status" value="1"/>
</dbReference>
<dbReference type="PANTHER" id="PTHR31723">
    <property type="entry name" value="PATHOGENESIS-RELATED FAMILY PROTEIN"/>
    <property type="match status" value="1"/>
</dbReference>
<dbReference type="OrthoDB" id="65445at2759"/>
<accession>A0A9E7HXU6</accession>
<dbReference type="PANTHER" id="PTHR31723:SF10">
    <property type="entry name" value="PATHOGEN-RELATED PROTEIN"/>
    <property type="match status" value="1"/>
</dbReference>
<sequence length="240" mass="27350">MANSNSSGGEGDRYRSHIHGDQERNTEWRFGSPPNYDLVNKLFEEGRTKVWEAGSLEERVQHMVKTWEMEMFNKRRFQDYKTVNPDNYTFSLNGRRPIRLEQKRELGGGYNSLLQTSLPQGLRGYDPSRETMESSHAAFTTAFPRGFALEVLHVYSGPPAIVYKFRHWGFMEGPFQGHAPTGEMVELYGMAIFQVDADMKEIEKVEFFYDRGELLGGLLKGATMEGAGLPASSCPFLRNV</sequence>
<feature type="region of interest" description="Disordered" evidence="1">
    <location>
        <begin position="1"/>
        <end position="31"/>
    </location>
</feature>
<organism evidence="2 3">
    <name type="scientific">Musa troglodytarum</name>
    <name type="common">fe'i banana</name>
    <dbReference type="NCBI Taxonomy" id="320322"/>
    <lineage>
        <taxon>Eukaryota</taxon>
        <taxon>Viridiplantae</taxon>
        <taxon>Streptophyta</taxon>
        <taxon>Embryophyta</taxon>
        <taxon>Tracheophyta</taxon>
        <taxon>Spermatophyta</taxon>
        <taxon>Magnoliopsida</taxon>
        <taxon>Liliopsida</taxon>
        <taxon>Zingiberales</taxon>
        <taxon>Musaceae</taxon>
        <taxon>Musa</taxon>
    </lineage>
</organism>
<dbReference type="Proteomes" id="UP001055439">
    <property type="component" value="Chromosome 8"/>
</dbReference>
<proteinExistence type="predicted"/>
<dbReference type="SUPFAM" id="SSF54427">
    <property type="entry name" value="NTF2-like"/>
    <property type="match status" value="1"/>
</dbReference>
<keyword evidence="3" id="KW-1185">Reference proteome</keyword>
<reference evidence="2" key="1">
    <citation type="submission" date="2022-05" db="EMBL/GenBank/DDBJ databases">
        <title>The Musa troglodytarum L. genome provides insights into the mechanism of non-climacteric behaviour and enrichment of carotenoids.</title>
        <authorList>
            <person name="Wang J."/>
        </authorList>
    </citation>
    <scope>NUCLEOTIDE SEQUENCE</scope>
    <source>
        <tissue evidence="2">Leaf</tissue>
    </source>
</reference>
<dbReference type="InterPro" id="IPR032710">
    <property type="entry name" value="NTF2-like_dom_sf"/>
</dbReference>
<evidence type="ECO:0000256" key="1">
    <source>
        <dbReference type="SAM" id="MobiDB-lite"/>
    </source>
</evidence>
<protein>
    <submittedName>
        <fullName evidence="2">Pathogen-related protein</fullName>
    </submittedName>
</protein>
<evidence type="ECO:0000313" key="3">
    <source>
        <dbReference type="Proteomes" id="UP001055439"/>
    </source>
</evidence>